<keyword evidence="2" id="KW-1185">Reference proteome</keyword>
<dbReference type="AlphaFoldDB" id="A0A3B1JAH4"/>
<reference evidence="1" key="4">
    <citation type="submission" date="2025-09" db="UniProtKB">
        <authorList>
            <consortium name="Ensembl"/>
        </authorList>
    </citation>
    <scope>IDENTIFICATION</scope>
</reference>
<dbReference type="Bgee" id="ENSAMXG00000041577">
    <property type="expression patterns" value="Expressed in embryo"/>
</dbReference>
<dbReference type="Proteomes" id="UP000018467">
    <property type="component" value="Unassembled WGS sequence"/>
</dbReference>
<accession>A0A3B1JAH4</accession>
<reference evidence="2" key="1">
    <citation type="submission" date="2013-03" db="EMBL/GenBank/DDBJ databases">
        <authorList>
            <person name="Jeffery W."/>
            <person name="Warren W."/>
            <person name="Wilson R.K."/>
        </authorList>
    </citation>
    <scope>NUCLEOTIDE SEQUENCE</scope>
    <source>
        <strain evidence="2">female</strain>
    </source>
</reference>
<dbReference type="InParanoid" id="A0A3B1JAH4"/>
<evidence type="ECO:0000313" key="2">
    <source>
        <dbReference type="Proteomes" id="UP000018467"/>
    </source>
</evidence>
<reference evidence="1" key="3">
    <citation type="submission" date="2025-08" db="UniProtKB">
        <authorList>
            <consortium name="Ensembl"/>
        </authorList>
    </citation>
    <scope>IDENTIFICATION</scope>
</reference>
<evidence type="ECO:0000313" key="1">
    <source>
        <dbReference type="Ensembl" id="ENSAMXP00000038309.1"/>
    </source>
</evidence>
<sequence>MVVPHLWSQLLGRLRWEIPSPGGRCSDKIRVSKKKESCAWLNSCSLVCLKMSYLLFNFLE</sequence>
<name>A0A3B1JAH4_ASTMX</name>
<proteinExistence type="predicted"/>
<organism evidence="1 2">
    <name type="scientific">Astyanax mexicanus</name>
    <name type="common">Blind cave fish</name>
    <name type="synonym">Astyanax fasciatus mexicanus</name>
    <dbReference type="NCBI Taxonomy" id="7994"/>
    <lineage>
        <taxon>Eukaryota</taxon>
        <taxon>Metazoa</taxon>
        <taxon>Chordata</taxon>
        <taxon>Craniata</taxon>
        <taxon>Vertebrata</taxon>
        <taxon>Euteleostomi</taxon>
        <taxon>Actinopterygii</taxon>
        <taxon>Neopterygii</taxon>
        <taxon>Teleostei</taxon>
        <taxon>Ostariophysi</taxon>
        <taxon>Characiformes</taxon>
        <taxon>Characoidei</taxon>
        <taxon>Acestrorhamphidae</taxon>
        <taxon>Acestrorhamphinae</taxon>
        <taxon>Astyanax</taxon>
    </lineage>
</organism>
<reference evidence="2" key="2">
    <citation type="journal article" date="2014" name="Nat. Commun.">
        <title>The cavefish genome reveals candidate genes for eye loss.</title>
        <authorList>
            <person name="McGaugh S.E."/>
            <person name="Gross J.B."/>
            <person name="Aken B."/>
            <person name="Blin M."/>
            <person name="Borowsky R."/>
            <person name="Chalopin D."/>
            <person name="Hinaux H."/>
            <person name="Jeffery W.R."/>
            <person name="Keene A."/>
            <person name="Ma L."/>
            <person name="Minx P."/>
            <person name="Murphy D."/>
            <person name="O'Quin K.E."/>
            <person name="Retaux S."/>
            <person name="Rohner N."/>
            <person name="Searle S.M."/>
            <person name="Stahl B.A."/>
            <person name="Tabin C."/>
            <person name="Volff J.N."/>
            <person name="Yoshizawa M."/>
            <person name="Warren W.C."/>
        </authorList>
    </citation>
    <scope>NUCLEOTIDE SEQUENCE [LARGE SCALE GENOMIC DNA]</scope>
    <source>
        <strain evidence="2">female</strain>
    </source>
</reference>
<protein>
    <submittedName>
        <fullName evidence="1">Uncharacterized protein</fullName>
    </submittedName>
</protein>
<dbReference type="Ensembl" id="ENSAMXT00000053167.1">
    <property type="protein sequence ID" value="ENSAMXP00000038309.1"/>
    <property type="gene ID" value="ENSAMXG00000041577.1"/>
</dbReference>